<evidence type="ECO:0000313" key="4">
    <source>
        <dbReference type="Proteomes" id="UP000326939"/>
    </source>
</evidence>
<dbReference type="InterPro" id="IPR036291">
    <property type="entry name" value="NAD(P)-bd_dom_sf"/>
</dbReference>
<evidence type="ECO:0000256" key="2">
    <source>
        <dbReference type="ARBA" id="ARBA00023002"/>
    </source>
</evidence>
<dbReference type="PANTHER" id="PTHR43180">
    <property type="entry name" value="3-OXOACYL-(ACYL-CARRIER-PROTEIN) REDUCTASE (AFU_ORTHOLOGUE AFUA_6G11210)"/>
    <property type="match status" value="1"/>
</dbReference>
<keyword evidence="2" id="KW-0560">Oxidoreductase</keyword>
<dbReference type="Pfam" id="PF13561">
    <property type="entry name" value="adh_short_C2"/>
    <property type="match status" value="1"/>
</dbReference>
<comment type="caution">
    <text evidence="3">The sequence shown here is derived from an EMBL/GenBank/DDBJ whole genome shotgun (WGS) entry which is preliminary data.</text>
</comment>
<sequence length="184" mass="19891">MIFLIILYSCYLVDTDRVCSHVVVVSSLSLLLWENVIGTGIYLFIMDTSLESAIHSLLLLWSEACASEEITAVAASVIGECTTKVFARHGAKVVGSSIQDESGHSLAKVLGPSSSSYVHCDVTDEAQVRNAVSTAVTTYEAHVSGHNLFKDGGFTIQNPSFRMFQHPEESSSTALQIYETGNPL</sequence>
<protein>
    <submittedName>
        <fullName evidence="3">Uncharacterized protein</fullName>
    </submittedName>
</protein>
<dbReference type="PANTHER" id="PTHR43180:SF50">
    <property type="entry name" value="SHORT CHAIN DEHYDROGENASE"/>
    <property type="match status" value="1"/>
</dbReference>
<accession>A0A5N5MCP7</accession>
<evidence type="ECO:0000313" key="3">
    <source>
        <dbReference type="EMBL" id="KAB5552964.1"/>
    </source>
</evidence>
<dbReference type="SUPFAM" id="SSF51735">
    <property type="entry name" value="NAD(P)-binding Rossmann-fold domains"/>
    <property type="match status" value="1"/>
</dbReference>
<comment type="similarity">
    <text evidence="1">Belongs to the short-chain dehydrogenases/reductases (SDR) family.</text>
</comment>
<proteinExistence type="inferred from homology"/>
<dbReference type="GO" id="GO:0016491">
    <property type="term" value="F:oxidoreductase activity"/>
    <property type="evidence" value="ECO:0007669"/>
    <property type="project" value="UniProtKB-KW"/>
</dbReference>
<dbReference type="Gene3D" id="3.40.50.720">
    <property type="entry name" value="NAD(P)-binding Rossmann-like Domain"/>
    <property type="match status" value="1"/>
</dbReference>
<keyword evidence="4" id="KW-1185">Reference proteome</keyword>
<evidence type="ECO:0000256" key="1">
    <source>
        <dbReference type="ARBA" id="ARBA00006484"/>
    </source>
</evidence>
<gene>
    <name evidence="3" type="ORF">DKX38_010275</name>
</gene>
<dbReference type="EMBL" id="VDCV01000006">
    <property type="protein sequence ID" value="KAB5552964.1"/>
    <property type="molecule type" value="Genomic_DNA"/>
</dbReference>
<dbReference type="Proteomes" id="UP000326939">
    <property type="component" value="Chromosome 6"/>
</dbReference>
<name>A0A5N5MCP7_9ROSI</name>
<reference evidence="4" key="1">
    <citation type="journal article" date="2019" name="Gigascience">
        <title>De novo genome assembly of the endangered Acer yangbiense, a plant species with extremely small populations endemic to Yunnan Province, China.</title>
        <authorList>
            <person name="Yang J."/>
            <person name="Wariss H.M."/>
            <person name="Tao L."/>
            <person name="Zhang R."/>
            <person name="Yun Q."/>
            <person name="Hollingsworth P."/>
            <person name="Dao Z."/>
            <person name="Luo G."/>
            <person name="Guo H."/>
            <person name="Ma Y."/>
            <person name="Sun W."/>
        </authorList>
    </citation>
    <scope>NUCLEOTIDE SEQUENCE [LARGE SCALE GENOMIC DNA]</scope>
    <source>
        <strain evidence="4">cv. br00</strain>
    </source>
</reference>
<organism evidence="3 4">
    <name type="scientific">Salix brachista</name>
    <dbReference type="NCBI Taxonomy" id="2182728"/>
    <lineage>
        <taxon>Eukaryota</taxon>
        <taxon>Viridiplantae</taxon>
        <taxon>Streptophyta</taxon>
        <taxon>Embryophyta</taxon>
        <taxon>Tracheophyta</taxon>
        <taxon>Spermatophyta</taxon>
        <taxon>Magnoliopsida</taxon>
        <taxon>eudicotyledons</taxon>
        <taxon>Gunneridae</taxon>
        <taxon>Pentapetalae</taxon>
        <taxon>rosids</taxon>
        <taxon>fabids</taxon>
        <taxon>Malpighiales</taxon>
        <taxon>Salicaceae</taxon>
        <taxon>Saliceae</taxon>
        <taxon>Salix</taxon>
    </lineage>
</organism>
<dbReference type="InterPro" id="IPR002347">
    <property type="entry name" value="SDR_fam"/>
</dbReference>
<dbReference type="AlphaFoldDB" id="A0A5N5MCP7"/>